<sequence>MFHPVAECQGRRGSRVRSAGQRFAAAAVILAALSGCSDGGDGAQQAVTTKPAAAPTAGVESFCDELADIVVQDEPDFGRLDASAPEEVKPEVAEVVEFSKMALTAEEAPDKSVIDDFQRSYFGMTIYAVGHCDNSDTLAAGLGLGDQQLEAARRYSLEDVRDDQTWPEVKAAVGG</sequence>
<evidence type="ECO:0000313" key="1">
    <source>
        <dbReference type="EMBL" id="MBK9295455.1"/>
    </source>
</evidence>
<comment type="caution">
    <text evidence="1">The sequence shown here is derived from an EMBL/GenBank/DDBJ whole genome shotgun (WGS) entry which is preliminary data.</text>
</comment>
<proteinExistence type="predicted"/>
<organism evidence="1 2">
    <name type="scientific">Candidatus Neomicrothrix subdominans</name>
    <dbReference type="NCBI Taxonomy" id="2954438"/>
    <lineage>
        <taxon>Bacteria</taxon>
        <taxon>Bacillati</taxon>
        <taxon>Actinomycetota</taxon>
        <taxon>Acidimicrobiia</taxon>
        <taxon>Acidimicrobiales</taxon>
        <taxon>Microthrixaceae</taxon>
        <taxon>Candidatus Neomicrothrix</taxon>
    </lineage>
</organism>
<protein>
    <submittedName>
        <fullName evidence="1">Uncharacterized protein</fullName>
    </submittedName>
</protein>
<reference evidence="1 2" key="1">
    <citation type="submission" date="2020-10" db="EMBL/GenBank/DDBJ databases">
        <title>Connecting structure to function with the recovery of over 1000 high-quality activated sludge metagenome-assembled genomes encoding full-length rRNA genes using long-read sequencing.</title>
        <authorList>
            <person name="Singleton C.M."/>
            <person name="Petriglieri F."/>
            <person name="Kristensen J.M."/>
            <person name="Kirkegaard R.H."/>
            <person name="Michaelsen T.Y."/>
            <person name="Andersen M.H."/>
            <person name="Karst S.M."/>
            <person name="Dueholm M.S."/>
            <person name="Nielsen P.H."/>
            <person name="Albertsen M."/>
        </authorList>
    </citation>
    <scope>NUCLEOTIDE SEQUENCE [LARGE SCALE GENOMIC DNA]</scope>
    <source>
        <strain evidence="1">Lyne_18-Q3-R50-59_MAXAC.006</strain>
    </source>
</reference>
<gene>
    <name evidence="1" type="ORF">IPN02_00965</name>
</gene>
<name>A0A936TEG4_9ACTN</name>
<evidence type="ECO:0000313" key="2">
    <source>
        <dbReference type="Proteomes" id="UP000727993"/>
    </source>
</evidence>
<accession>A0A936TEG4</accession>
<dbReference type="EMBL" id="JADJZA010000001">
    <property type="protein sequence ID" value="MBK9295455.1"/>
    <property type="molecule type" value="Genomic_DNA"/>
</dbReference>
<dbReference type="Proteomes" id="UP000727993">
    <property type="component" value="Unassembled WGS sequence"/>
</dbReference>
<dbReference type="AlphaFoldDB" id="A0A936TEG4"/>